<keyword evidence="6" id="KW-0472">Membrane</keyword>
<evidence type="ECO:0000256" key="2">
    <source>
        <dbReference type="ARBA" id="ARBA00022553"/>
    </source>
</evidence>
<evidence type="ECO:0000256" key="5">
    <source>
        <dbReference type="ARBA" id="ARBA00022982"/>
    </source>
</evidence>
<keyword evidence="5" id="KW-0249">Electron transport</keyword>
<dbReference type="InterPro" id="IPR017896">
    <property type="entry name" value="4Fe4S_Fe-S-bd"/>
</dbReference>
<evidence type="ECO:0000256" key="4">
    <source>
        <dbReference type="ARBA" id="ARBA00022643"/>
    </source>
</evidence>
<feature type="domain" description="FMN-binding" evidence="7">
    <location>
        <begin position="70"/>
        <end position="153"/>
    </location>
</feature>
<evidence type="ECO:0000256" key="3">
    <source>
        <dbReference type="ARBA" id="ARBA00022630"/>
    </source>
</evidence>
<dbReference type="Proteomes" id="UP000284531">
    <property type="component" value="Unassembled WGS sequence"/>
</dbReference>
<keyword evidence="3" id="KW-0285">Flavoprotein</keyword>
<dbReference type="AlphaFoldDB" id="A0A419WTL5"/>
<dbReference type="GO" id="GO:0022900">
    <property type="term" value="P:electron transport chain"/>
    <property type="evidence" value="ECO:0007669"/>
    <property type="project" value="InterPro"/>
</dbReference>
<keyword evidence="6" id="KW-0812">Transmembrane</keyword>
<dbReference type="PANTHER" id="PTHR36118:SF1">
    <property type="entry name" value="ION-TRANSLOCATING OXIDOREDUCTASE COMPLEX SUBUNIT G"/>
    <property type="match status" value="1"/>
</dbReference>
<name>A0A419WTL5_9BACT</name>
<dbReference type="OrthoDB" id="9806398at2"/>
<dbReference type="GO" id="GO:0005886">
    <property type="term" value="C:plasma membrane"/>
    <property type="evidence" value="ECO:0007669"/>
    <property type="project" value="InterPro"/>
</dbReference>
<dbReference type="Pfam" id="PF12801">
    <property type="entry name" value="Fer4_5"/>
    <property type="match status" value="2"/>
</dbReference>
<evidence type="ECO:0000256" key="1">
    <source>
        <dbReference type="ARBA" id="ARBA00022448"/>
    </source>
</evidence>
<keyword evidence="4" id="KW-0288">FMN</keyword>
<dbReference type="EMBL" id="RAPQ01000011">
    <property type="protein sequence ID" value="RKD98785.1"/>
    <property type="molecule type" value="Genomic_DNA"/>
</dbReference>
<dbReference type="SMART" id="SM00900">
    <property type="entry name" value="FMN_bind"/>
    <property type="match status" value="1"/>
</dbReference>
<dbReference type="RefSeq" id="WP_120241362.1">
    <property type="nucleotide sequence ID" value="NZ_RAPQ01000011.1"/>
</dbReference>
<dbReference type="PANTHER" id="PTHR36118">
    <property type="entry name" value="ION-TRANSLOCATING OXIDOREDUCTASE COMPLEX SUBUNIT G"/>
    <property type="match status" value="1"/>
</dbReference>
<evidence type="ECO:0000313" key="8">
    <source>
        <dbReference type="EMBL" id="RKD98785.1"/>
    </source>
</evidence>
<dbReference type="InterPro" id="IPR010209">
    <property type="entry name" value="Ion_transpt_RnfG/RsxG"/>
</dbReference>
<evidence type="ECO:0000313" key="9">
    <source>
        <dbReference type="Proteomes" id="UP000284531"/>
    </source>
</evidence>
<dbReference type="InterPro" id="IPR007329">
    <property type="entry name" value="FMN-bd"/>
</dbReference>
<keyword evidence="2" id="KW-0597">Phosphoprotein</keyword>
<accession>A0A419WTL5</accession>
<feature type="transmembrane region" description="Helical" evidence="6">
    <location>
        <begin position="285"/>
        <end position="309"/>
    </location>
</feature>
<evidence type="ECO:0000256" key="6">
    <source>
        <dbReference type="SAM" id="Phobius"/>
    </source>
</evidence>
<protein>
    <submittedName>
        <fullName evidence="8">4Fe-4S binding protein</fullName>
    </submittedName>
</protein>
<feature type="transmembrane region" description="Helical" evidence="6">
    <location>
        <begin position="198"/>
        <end position="218"/>
    </location>
</feature>
<evidence type="ECO:0000259" key="7">
    <source>
        <dbReference type="SMART" id="SM00900"/>
    </source>
</evidence>
<dbReference type="GO" id="GO:0010181">
    <property type="term" value="F:FMN binding"/>
    <property type="evidence" value="ECO:0007669"/>
    <property type="project" value="InterPro"/>
</dbReference>
<organism evidence="8 9">
    <name type="scientific">Marinifilum flexuosum</name>
    <dbReference type="NCBI Taxonomy" id="1117708"/>
    <lineage>
        <taxon>Bacteria</taxon>
        <taxon>Pseudomonadati</taxon>
        <taxon>Bacteroidota</taxon>
        <taxon>Bacteroidia</taxon>
        <taxon>Marinilabiliales</taxon>
        <taxon>Marinifilaceae</taxon>
    </lineage>
</organism>
<proteinExistence type="predicted"/>
<dbReference type="Pfam" id="PF04205">
    <property type="entry name" value="FMN_bind"/>
    <property type="match status" value="1"/>
</dbReference>
<keyword evidence="1" id="KW-0813">Transport</keyword>
<keyword evidence="6" id="KW-1133">Transmembrane helix</keyword>
<feature type="transmembrane region" description="Helical" evidence="6">
    <location>
        <begin position="329"/>
        <end position="362"/>
    </location>
</feature>
<gene>
    <name evidence="8" type="ORF">BXY64_3648</name>
</gene>
<sequence>MKKYINWIAWISLGIAFCYGIIFTDHSHELEHLKILQTEDLQLKEAKEGVYPLYKNEKLYGYLSTGSSQGYGGPLQVAVVSDTSGLITGTELIKNFETPSFVAKLSNKKYYEQYEEKSLNDEFQLKKDVEAVSGATVSSLAIANASRDASYQIAHKVFQLETPRIEKSWRLTPKEGIVALIIIIAFLAIYFKSKKLIYFNLFLGLVFIGFLFNASLSLTHFGRILLGYFPDIHTHLSWWLLVAATLSLIIIWGKNVYCTAICPFRASQMLLHQISGINIKMDQSLGKALAFTPKFLIWLSLILIFISQNPSLSSYEPFAMLFSLKGEGIQWYILPTALIGALFFSNFFCRFFCPVGGILNWVIARRNQVKQLIQKYKQDA</sequence>
<reference evidence="8 9" key="1">
    <citation type="submission" date="2018-09" db="EMBL/GenBank/DDBJ databases">
        <title>Genomic Encyclopedia of Archaeal and Bacterial Type Strains, Phase II (KMG-II): from individual species to whole genera.</title>
        <authorList>
            <person name="Goeker M."/>
        </authorList>
    </citation>
    <scope>NUCLEOTIDE SEQUENCE [LARGE SCALE GENOMIC DNA]</scope>
    <source>
        <strain evidence="8 9">DSM 21950</strain>
    </source>
</reference>
<feature type="transmembrane region" description="Helical" evidence="6">
    <location>
        <begin position="238"/>
        <end position="264"/>
    </location>
</feature>
<keyword evidence="9" id="KW-1185">Reference proteome</keyword>
<feature type="transmembrane region" description="Helical" evidence="6">
    <location>
        <begin position="7"/>
        <end position="24"/>
    </location>
</feature>
<feature type="transmembrane region" description="Helical" evidence="6">
    <location>
        <begin position="176"/>
        <end position="191"/>
    </location>
</feature>
<comment type="caution">
    <text evidence="8">The sequence shown here is derived from an EMBL/GenBank/DDBJ whole genome shotgun (WGS) entry which is preliminary data.</text>
</comment>
<dbReference type="GO" id="GO:0009055">
    <property type="term" value="F:electron transfer activity"/>
    <property type="evidence" value="ECO:0007669"/>
    <property type="project" value="InterPro"/>
</dbReference>